<organism evidence="2 3">
    <name type="scientific">Tetragonisca angustula</name>
    <dbReference type="NCBI Taxonomy" id="166442"/>
    <lineage>
        <taxon>Eukaryota</taxon>
        <taxon>Metazoa</taxon>
        <taxon>Ecdysozoa</taxon>
        <taxon>Arthropoda</taxon>
        <taxon>Hexapoda</taxon>
        <taxon>Insecta</taxon>
        <taxon>Pterygota</taxon>
        <taxon>Neoptera</taxon>
        <taxon>Endopterygota</taxon>
        <taxon>Hymenoptera</taxon>
        <taxon>Apocrita</taxon>
        <taxon>Aculeata</taxon>
        <taxon>Apoidea</taxon>
        <taxon>Anthophila</taxon>
        <taxon>Apidae</taxon>
        <taxon>Tetragonisca</taxon>
    </lineage>
</organism>
<protein>
    <submittedName>
        <fullName evidence="2">Uncharacterized protein</fullName>
    </submittedName>
</protein>
<sequence>MQPLGKGSLSDGSVLRAEPWCSLVGIVHVVFDVCCNGRAPGVQSLMIQVAKKASVLKRRKSRNRMDVQQQQQQQPLPPVTISGGMSSGSTTGDIGLQNENQRTENESDVIFYMEEPKASTPNRARRDNR</sequence>
<evidence type="ECO:0000256" key="1">
    <source>
        <dbReference type="SAM" id="MobiDB-lite"/>
    </source>
</evidence>
<name>A0AAW0ZIQ6_9HYME</name>
<evidence type="ECO:0000313" key="2">
    <source>
        <dbReference type="EMBL" id="KAK9296907.1"/>
    </source>
</evidence>
<dbReference type="AlphaFoldDB" id="A0AAW0ZIQ6"/>
<evidence type="ECO:0000313" key="3">
    <source>
        <dbReference type="Proteomes" id="UP001432146"/>
    </source>
</evidence>
<dbReference type="EMBL" id="JAWNGG020000201">
    <property type="protein sequence ID" value="KAK9296907.1"/>
    <property type="molecule type" value="Genomic_DNA"/>
</dbReference>
<accession>A0AAW0ZIQ6</accession>
<proteinExistence type="predicted"/>
<dbReference type="Proteomes" id="UP001432146">
    <property type="component" value="Unassembled WGS sequence"/>
</dbReference>
<feature type="region of interest" description="Disordered" evidence="1">
    <location>
        <begin position="57"/>
        <end position="129"/>
    </location>
</feature>
<reference evidence="2 3" key="1">
    <citation type="submission" date="2024-05" db="EMBL/GenBank/DDBJ databases">
        <title>The nuclear and mitochondrial genome assemblies of Tetragonisca angustula (Apidae: Meliponini), a tiny yet remarkable pollinator in the Neotropics.</title>
        <authorList>
            <person name="Ferrari R."/>
            <person name="Ricardo P.C."/>
            <person name="Dias F.C."/>
            <person name="Araujo N.S."/>
            <person name="Soares D.O."/>
            <person name="Zhou Q.-S."/>
            <person name="Zhu C.-D."/>
            <person name="Coutinho L."/>
            <person name="Airas M.C."/>
            <person name="Batista T.M."/>
        </authorList>
    </citation>
    <scope>NUCLEOTIDE SEQUENCE [LARGE SCALE GENOMIC DNA]</scope>
    <source>
        <strain evidence="2">ASF017062</strain>
        <tissue evidence="2">Abdomen</tissue>
    </source>
</reference>
<comment type="caution">
    <text evidence="2">The sequence shown here is derived from an EMBL/GenBank/DDBJ whole genome shotgun (WGS) entry which is preliminary data.</text>
</comment>
<keyword evidence="3" id="KW-1185">Reference proteome</keyword>
<feature type="compositionally biased region" description="Low complexity" evidence="1">
    <location>
        <begin position="82"/>
        <end position="92"/>
    </location>
</feature>
<gene>
    <name evidence="2" type="ORF">QLX08_009217</name>
</gene>